<comment type="caution">
    <text evidence="2">The sequence shown here is derived from an EMBL/GenBank/DDBJ whole genome shotgun (WGS) entry which is preliminary data.</text>
</comment>
<name>A0A4R1N765_9RHOB</name>
<dbReference type="AlphaFoldDB" id="A0A4R1N765"/>
<dbReference type="OrthoDB" id="8279740at2"/>
<dbReference type="EMBL" id="SMGR01000007">
    <property type="protein sequence ID" value="TCK98889.1"/>
    <property type="molecule type" value="Genomic_DNA"/>
</dbReference>
<gene>
    <name evidence="2" type="ORF">BXY66_4131</name>
</gene>
<dbReference type="Proteomes" id="UP000295673">
    <property type="component" value="Unassembled WGS sequence"/>
</dbReference>
<reference evidence="2 3" key="1">
    <citation type="submission" date="2019-03" db="EMBL/GenBank/DDBJ databases">
        <title>Genomic Encyclopedia of Archaeal and Bacterial Type Strains, Phase II (KMG-II): from individual species to whole genera.</title>
        <authorList>
            <person name="Goeker M."/>
        </authorList>
    </citation>
    <scope>NUCLEOTIDE SEQUENCE [LARGE SCALE GENOMIC DNA]</scope>
    <source>
        <strain evidence="2 3">DSM 26433</strain>
    </source>
</reference>
<dbReference type="InterPro" id="IPR017896">
    <property type="entry name" value="4Fe4S_Fe-S-bd"/>
</dbReference>
<accession>A0A4R1N765</accession>
<keyword evidence="3" id="KW-1185">Reference proteome</keyword>
<evidence type="ECO:0000259" key="1">
    <source>
        <dbReference type="PROSITE" id="PS51379"/>
    </source>
</evidence>
<evidence type="ECO:0000313" key="3">
    <source>
        <dbReference type="Proteomes" id="UP000295673"/>
    </source>
</evidence>
<protein>
    <recommendedName>
        <fullName evidence="1">4Fe-4S ferredoxin-type domain-containing protein</fullName>
    </recommendedName>
</protein>
<evidence type="ECO:0000313" key="2">
    <source>
        <dbReference type="EMBL" id="TCK98889.1"/>
    </source>
</evidence>
<dbReference type="RefSeq" id="WP_132862229.1">
    <property type="nucleotide sequence ID" value="NZ_SMGR01000007.1"/>
</dbReference>
<sequence length="218" mass="23307">MGATHRVTIEDLQGKAKQYGLLLMGALNDAPSAPRGTTALFGTGPDFWETFTNASEYLDGLRDPVDRWSKRVLSELASPLNAATSFPSDGPPYPPFIAWALSTGRFFQSPVGMMVHDRVGLMISLRGALHLPFTVPLPATTAVSPCNTCQAPCVTSCPVGALSRSAPYNLAACHDFLDTDNGQDCMSRGCIARRACPLSTAAQRPNAQSALHMKAFHP</sequence>
<dbReference type="PROSITE" id="PS51379">
    <property type="entry name" value="4FE4S_FER_2"/>
    <property type="match status" value="1"/>
</dbReference>
<feature type="domain" description="4Fe-4S ferredoxin-type" evidence="1">
    <location>
        <begin position="136"/>
        <end position="167"/>
    </location>
</feature>
<organism evidence="2 3">
    <name type="scientific">Shimia isoporae</name>
    <dbReference type="NCBI Taxonomy" id="647720"/>
    <lineage>
        <taxon>Bacteria</taxon>
        <taxon>Pseudomonadati</taxon>
        <taxon>Pseudomonadota</taxon>
        <taxon>Alphaproteobacteria</taxon>
        <taxon>Rhodobacterales</taxon>
        <taxon>Roseobacteraceae</taxon>
    </lineage>
</organism>
<proteinExistence type="predicted"/>